<organism evidence="2 3">
    <name type="scientific">Adlercreutzia muris</name>
    <dbReference type="NCBI Taxonomy" id="1796610"/>
    <lineage>
        <taxon>Bacteria</taxon>
        <taxon>Bacillati</taxon>
        <taxon>Actinomycetota</taxon>
        <taxon>Coriobacteriia</taxon>
        <taxon>Eggerthellales</taxon>
        <taxon>Eggerthellaceae</taxon>
        <taxon>Adlercreutzia</taxon>
    </lineage>
</organism>
<evidence type="ECO:0000313" key="3">
    <source>
        <dbReference type="Proteomes" id="UP000479639"/>
    </source>
</evidence>
<gene>
    <name evidence="2" type="ORF">F8D48_09235</name>
</gene>
<reference evidence="2 3" key="1">
    <citation type="submission" date="2019-09" db="EMBL/GenBank/DDBJ databases">
        <title>Whole genome shotgun sequencing (WGS) of Ellagibacter isourolithinifaciens DSM 104140(T) and Adlercreutzia muris DSM 29508(T).</title>
        <authorList>
            <person name="Stoll D.A."/>
            <person name="Danylec N."/>
            <person name="Huch M."/>
        </authorList>
    </citation>
    <scope>NUCLEOTIDE SEQUENCE [LARGE SCALE GENOMIC DNA]</scope>
    <source>
        <strain evidence="2 3">DSM 29508</strain>
    </source>
</reference>
<dbReference type="AlphaFoldDB" id="A0A7C8FZJ8"/>
<dbReference type="RefSeq" id="WP_151431475.1">
    <property type="nucleotide sequence ID" value="NZ_JANJZI010000002.1"/>
</dbReference>
<proteinExistence type="predicted"/>
<comment type="caution">
    <text evidence="2">The sequence shown here is derived from an EMBL/GenBank/DDBJ whole genome shotgun (WGS) entry which is preliminary data.</text>
</comment>
<sequence length="122" mass="14083">MMQYCPHCGGSHPRGQRCRCQPRKRRPTAADATRAEREPWRKRYNDAEYRRARQQVMEAQRGLCKRCGRVCARKVGGRWMCADYGGEIHHEDALCDGGGHDRLTLLCKSCHAILDARRRRAS</sequence>
<protein>
    <recommendedName>
        <fullName evidence="4">HNH endonuclease</fullName>
    </recommendedName>
</protein>
<evidence type="ECO:0000313" key="2">
    <source>
        <dbReference type="EMBL" id="KAB1642799.1"/>
    </source>
</evidence>
<evidence type="ECO:0008006" key="4">
    <source>
        <dbReference type="Google" id="ProtNLM"/>
    </source>
</evidence>
<keyword evidence="3" id="KW-1185">Reference proteome</keyword>
<name>A0A7C8FZJ8_9ACTN</name>
<evidence type="ECO:0000256" key="1">
    <source>
        <dbReference type="SAM" id="MobiDB-lite"/>
    </source>
</evidence>
<feature type="region of interest" description="Disordered" evidence="1">
    <location>
        <begin position="11"/>
        <end position="39"/>
    </location>
</feature>
<dbReference type="EMBL" id="WAJS01000030">
    <property type="protein sequence ID" value="KAB1642799.1"/>
    <property type="molecule type" value="Genomic_DNA"/>
</dbReference>
<dbReference type="Proteomes" id="UP000479639">
    <property type="component" value="Unassembled WGS sequence"/>
</dbReference>
<feature type="compositionally biased region" description="Basic residues" evidence="1">
    <location>
        <begin position="14"/>
        <end position="27"/>
    </location>
</feature>
<accession>A0A7C8FZJ8</accession>